<dbReference type="SUPFAM" id="SSF53850">
    <property type="entry name" value="Periplasmic binding protein-like II"/>
    <property type="match status" value="1"/>
</dbReference>
<organism evidence="7 8">
    <name type="scientific">Saccharolobus islandicus (strain M.16.27)</name>
    <name type="common">Sulfolobus islandicus</name>
    <dbReference type="NCBI Taxonomy" id="427318"/>
    <lineage>
        <taxon>Archaea</taxon>
        <taxon>Thermoproteota</taxon>
        <taxon>Thermoprotei</taxon>
        <taxon>Sulfolobales</taxon>
        <taxon>Sulfolobaceae</taxon>
        <taxon>Saccharolobus</taxon>
    </lineage>
</organism>
<feature type="domain" description="Solute-binding protein family 5" evidence="6">
    <location>
        <begin position="87"/>
        <end position="488"/>
    </location>
</feature>
<comment type="similarity">
    <text evidence="1">Belongs to the bacterial solute-binding protein 5 family.</text>
</comment>
<keyword evidence="5" id="KW-0812">Transmembrane</keyword>
<sequence length="721" mass="80319">MIDMKRYKIISTIITLLMLISIGIFAMPILSQPTSVQPEGSMVVMPSPGIVWQDNFNPWNAPALPGGLIWLIYEPLALVNSLSGQTIPWLATNWTFTTGYIYLPNGTKVQTLALILYLRHDVYFTDGTPFNATAVWYTLALEQAYPQLGYSANQIANMTIINPYELEVVFKPGVTPMVLYTILEQWPVDPAQWGKIFPVEQLPNGTYLGLNKTGNPFTYPNTNPIGTGPYMLYSFSPQEIVLVANPHYWMPGEPRIKYLLYPSYPSNVQADTALNNGQITWAGLFEPNIQQQFVAKDPLHYHYYFAPGFPTMLTLNNLKWPLSDPVLRQAISLAINRTAIYYLGEYGYELPATTPLPLPPQQIQYLNSSVLQLAEQFAPSQGNVTAALQLLESHGYKLVNGQLIAPNGTAVPTMTIITVAGWTDWDADLTIIAQDLKQIGITVEVQTPPFTTWFNYMETGNYWMGLMWDLISGPTPIQPLSGYLYGYWNSPGNITPIGNSTYFNIERFNLSIIHPTFEQLVNWANGNFSINDNAYYSIVNKLAALWIKYMPSIALVYGAEWYEYVNNTVTGWPTQQNYYWPAPPWTSLPSTPLPVILALHLVNQSVPEPWWYYTSQVPSSWYTSNDPFVYQTTTTTTTPSTTTSTSTTTTTTTSTTTSTTTTTTTTTSISTTTSVSTSVSTTTATVTTTVSSSSNTALYAIIAVVIIVIIIAVVVLGLRRR</sequence>
<name>C3N1M3_SACI3</name>
<evidence type="ECO:0000259" key="6">
    <source>
        <dbReference type="Pfam" id="PF00496"/>
    </source>
</evidence>
<dbReference type="Gene3D" id="3.10.105.10">
    <property type="entry name" value="Dipeptide-binding Protein, Domain 3"/>
    <property type="match status" value="1"/>
</dbReference>
<keyword evidence="5" id="KW-0472">Membrane</keyword>
<evidence type="ECO:0000256" key="1">
    <source>
        <dbReference type="ARBA" id="ARBA00005695"/>
    </source>
</evidence>
<dbReference type="InterPro" id="IPR039424">
    <property type="entry name" value="SBP_5"/>
</dbReference>
<evidence type="ECO:0000313" key="8">
    <source>
        <dbReference type="Proteomes" id="UP000002307"/>
    </source>
</evidence>
<dbReference type="InterPro" id="IPR000914">
    <property type="entry name" value="SBP_5_dom"/>
</dbReference>
<keyword evidence="5" id="KW-1133">Transmembrane helix</keyword>
<dbReference type="GO" id="GO:1904680">
    <property type="term" value="F:peptide transmembrane transporter activity"/>
    <property type="evidence" value="ECO:0007669"/>
    <property type="project" value="TreeGrafter"/>
</dbReference>
<dbReference type="PANTHER" id="PTHR30290:SF9">
    <property type="entry name" value="OLIGOPEPTIDE-BINDING PROTEIN APPA"/>
    <property type="match status" value="1"/>
</dbReference>
<dbReference type="KEGG" id="sim:M1627_2393"/>
<proteinExistence type="inferred from homology"/>
<evidence type="ECO:0000256" key="3">
    <source>
        <dbReference type="ARBA" id="ARBA00022729"/>
    </source>
</evidence>
<dbReference type="EMBL" id="CP001401">
    <property type="protein sequence ID" value="ACP56250.1"/>
    <property type="molecule type" value="Genomic_DNA"/>
</dbReference>
<reference evidence="7 8" key="1">
    <citation type="journal article" date="2009" name="Proc. Natl. Acad. Sci. U.S.A.">
        <title>Biogeography of the Sulfolobus islandicus pan-genome.</title>
        <authorList>
            <person name="Reno M.L."/>
            <person name="Held N.L."/>
            <person name="Fields C.J."/>
            <person name="Burke P.V."/>
            <person name="Whitaker R.J."/>
        </authorList>
    </citation>
    <scope>NUCLEOTIDE SEQUENCE [LARGE SCALE GENOMIC DNA]</scope>
    <source>
        <strain evidence="7 8">M.16.27</strain>
    </source>
</reference>
<evidence type="ECO:0000313" key="7">
    <source>
        <dbReference type="EMBL" id="ACP56250.1"/>
    </source>
</evidence>
<feature type="region of interest" description="Disordered" evidence="4">
    <location>
        <begin position="634"/>
        <end position="662"/>
    </location>
</feature>
<evidence type="ECO:0000256" key="4">
    <source>
        <dbReference type="SAM" id="MobiDB-lite"/>
    </source>
</evidence>
<keyword evidence="3" id="KW-0732">Signal</keyword>
<dbReference type="CDD" id="cd08509">
    <property type="entry name" value="PBP2_TmCBP_oligosaccharides_like"/>
    <property type="match status" value="1"/>
</dbReference>
<dbReference type="Pfam" id="PF00496">
    <property type="entry name" value="SBP_bac_5"/>
    <property type="match status" value="1"/>
</dbReference>
<gene>
    <name evidence="7" type="ordered locus">M1627_2393</name>
</gene>
<dbReference type="HOGENOM" id="CLU_017028_8_3_2"/>
<evidence type="ECO:0000256" key="5">
    <source>
        <dbReference type="SAM" id="Phobius"/>
    </source>
</evidence>
<dbReference type="Gene3D" id="3.40.190.10">
    <property type="entry name" value="Periplasmic binding protein-like II"/>
    <property type="match status" value="1"/>
</dbReference>
<accession>C3N1M3</accession>
<feature type="transmembrane region" description="Helical" evidence="5">
    <location>
        <begin position="697"/>
        <end position="718"/>
    </location>
</feature>
<dbReference type="Proteomes" id="UP000002307">
    <property type="component" value="Chromosome"/>
</dbReference>
<dbReference type="Gene3D" id="3.90.76.10">
    <property type="entry name" value="Dipeptide-binding Protein, Domain 1"/>
    <property type="match status" value="1"/>
</dbReference>
<dbReference type="GO" id="GO:0015833">
    <property type="term" value="P:peptide transport"/>
    <property type="evidence" value="ECO:0007669"/>
    <property type="project" value="TreeGrafter"/>
</dbReference>
<feature type="transmembrane region" description="Helical" evidence="5">
    <location>
        <begin position="7"/>
        <end position="30"/>
    </location>
</feature>
<keyword evidence="2" id="KW-0813">Transport</keyword>
<protein>
    <submittedName>
        <fullName evidence="7">Extracellular solute-binding protein family 5</fullName>
    </submittedName>
</protein>
<evidence type="ECO:0000256" key="2">
    <source>
        <dbReference type="ARBA" id="ARBA00022448"/>
    </source>
</evidence>
<dbReference type="AlphaFoldDB" id="C3N1M3"/>
<dbReference type="PANTHER" id="PTHR30290">
    <property type="entry name" value="PERIPLASMIC BINDING COMPONENT OF ABC TRANSPORTER"/>
    <property type="match status" value="1"/>
</dbReference>